<sequence length="175" mass="18941">MTRRRGLLGLGTLGLLGLSGCGFRPLYGQRGALGANSSVAAELGAIDVAIIPERSGQLLRRALRERLWAGGQSSPRYTLTLGLQLAAEPEGYRTDGLPTRIRYNATANWYLATKEAPPRMVLTGSERAMDASNIPDNQFFAGDASREAMISRLIDQLAEDIVTRLAVRLQEQPTG</sequence>
<accession>A0ABR7RIT6</accession>
<gene>
    <name evidence="1" type="ORF">IBL26_05250</name>
</gene>
<dbReference type="RefSeq" id="WP_187783413.1">
    <property type="nucleotide sequence ID" value="NZ_JACTVA010000006.1"/>
</dbReference>
<keyword evidence="2" id="KW-1185">Reference proteome</keyword>
<evidence type="ECO:0008006" key="3">
    <source>
        <dbReference type="Google" id="ProtNLM"/>
    </source>
</evidence>
<reference evidence="1 2" key="1">
    <citation type="journal article" date="2013" name="Int. J. Syst. Evol. Microbiol.">
        <title>Roseomonas aerophila sp. nov., isolated from air.</title>
        <authorList>
            <person name="Kim S.J."/>
            <person name="Weon H.Y."/>
            <person name="Ahn J.H."/>
            <person name="Hong S.B."/>
            <person name="Seok S.J."/>
            <person name="Whang K.S."/>
            <person name="Kwon S.W."/>
        </authorList>
    </citation>
    <scope>NUCLEOTIDE SEQUENCE [LARGE SCALE GENOMIC DNA]</scope>
    <source>
        <strain evidence="1 2">NBRC 108923</strain>
    </source>
</reference>
<organism evidence="1 2">
    <name type="scientific">Teichococcus aerophilus</name>
    <dbReference type="NCBI Taxonomy" id="1224513"/>
    <lineage>
        <taxon>Bacteria</taxon>
        <taxon>Pseudomonadati</taxon>
        <taxon>Pseudomonadota</taxon>
        <taxon>Alphaproteobacteria</taxon>
        <taxon>Acetobacterales</taxon>
        <taxon>Roseomonadaceae</taxon>
        <taxon>Roseomonas</taxon>
    </lineage>
</organism>
<proteinExistence type="predicted"/>
<dbReference type="Proteomes" id="UP000626026">
    <property type="component" value="Unassembled WGS sequence"/>
</dbReference>
<evidence type="ECO:0000313" key="2">
    <source>
        <dbReference type="Proteomes" id="UP000626026"/>
    </source>
</evidence>
<name>A0ABR7RIT6_9PROT</name>
<dbReference type="EMBL" id="JACTVA010000006">
    <property type="protein sequence ID" value="MBC9206233.1"/>
    <property type="molecule type" value="Genomic_DNA"/>
</dbReference>
<dbReference type="Gene3D" id="3.30.160.150">
    <property type="entry name" value="Lipoprotein like domain"/>
    <property type="match status" value="1"/>
</dbReference>
<comment type="caution">
    <text evidence="1">The sequence shown here is derived from an EMBL/GenBank/DDBJ whole genome shotgun (WGS) entry which is preliminary data.</text>
</comment>
<dbReference type="InterPro" id="IPR007485">
    <property type="entry name" value="LPS_assembly_LptE"/>
</dbReference>
<dbReference type="Pfam" id="PF04390">
    <property type="entry name" value="LptE"/>
    <property type="match status" value="1"/>
</dbReference>
<evidence type="ECO:0000313" key="1">
    <source>
        <dbReference type="EMBL" id="MBC9206233.1"/>
    </source>
</evidence>
<protein>
    <recommendedName>
        <fullName evidence="3">LPS-assembly lipoprotein</fullName>
    </recommendedName>
</protein>
<dbReference type="PROSITE" id="PS51257">
    <property type="entry name" value="PROKAR_LIPOPROTEIN"/>
    <property type="match status" value="1"/>
</dbReference>